<dbReference type="Proteomes" id="UP000479335">
    <property type="component" value="Unassembled WGS sequence"/>
</dbReference>
<dbReference type="GO" id="GO:0006352">
    <property type="term" value="P:DNA-templated transcription initiation"/>
    <property type="evidence" value="ECO:0007669"/>
    <property type="project" value="InterPro"/>
</dbReference>
<keyword evidence="4" id="KW-1185">Reference proteome</keyword>
<dbReference type="EMBL" id="WWCN01000019">
    <property type="protein sequence ID" value="MYM25807.1"/>
    <property type="molecule type" value="Genomic_DNA"/>
</dbReference>
<dbReference type="Pfam" id="PF04542">
    <property type="entry name" value="Sigma70_r2"/>
    <property type="match status" value="1"/>
</dbReference>
<dbReference type="InterPro" id="IPR007627">
    <property type="entry name" value="RNA_pol_sigma70_r2"/>
</dbReference>
<name>A0A6L8KGF6_9BURK</name>
<dbReference type="GO" id="GO:0003677">
    <property type="term" value="F:DNA binding"/>
    <property type="evidence" value="ECO:0007669"/>
    <property type="project" value="InterPro"/>
</dbReference>
<dbReference type="InterPro" id="IPR036388">
    <property type="entry name" value="WH-like_DNA-bd_sf"/>
</dbReference>
<dbReference type="InterPro" id="IPR013325">
    <property type="entry name" value="RNA_pol_sigma_r2"/>
</dbReference>
<evidence type="ECO:0000259" key="2">
    <source>
        <dbReference type="Pfam" id="PF08281"/>
    </source>
</evidence>
<dbReference type="SUPFAM" id="SSF88946">
    <property type="entry name" value="Sigma2 domain of RNA polymerase sigma factors"/>
    <property type="match status" value="1"/>
</dbReference>
<proteinExistence type="predicted"/>
<dbReference type="InterPro" id="IPR052704">
    <property type="entry name" value="ECF_Sigma-70_Domain"/>
</dbReference>
<dbReference type="Gene3D" id="1.10.1740.10">
    <property type="match status" value="1"/>
</dbReference>
<feature type="domain" description="RNA polymerase sigma-70 region 2" evidence="1">
    <location>
        <begin position="9"/>
        <end position="74"/>
    </location>
</feature>
<evidence type="ECO:0000313" key="4">
    <source>
        <dbReference type="Proteomes" id="UP000479335"/>
    </source>
</evidence>
<dbReference type="AlphaFoldDB" id="A0A6L8KGF6"/>
<feature type="domain" description="RNA polymerase sigma factor 70 region 4 type 2" evidence="2">
    <location>
        <begin position="107"/>
        <end position="158"/>
    </location>
</feature>
<gene>
    <name evidence="3" type="ORF">GTP46_24570</name>
</gene>
<dbReference type="PANTHER" id="PTHR30173">
    <property type="entry name" value="SIGMA 19 FACTOR"/>
    <property type="match status" value="1"/>
</dbReference>
<protein>
    <submittedName>
        <fullName evidence="3">Sigma-70 family RNA polymerase sigma factor</fullName>
    </submittedName>
</protein>
<comment type="caution">
    <text evidence="3">The sequence shown here is derived from an EMBL/GenBank/DDBJ whole genome shotgun (WGS) entry which is preliminary data.</text>
</comment>
<dbReference type="Pfam" id="PF08281">
    <property type="entry name" value="Sigma70_r4_2"/>
    <property type="match status" value="1"/>
</dbReference>
<dbReference type="NCBIfam" id="TIGR02937">
    <property type="entry name" value="sigma70-ECF"/>
    <property type="match status" value="1"/>
</dbReference>
<organism evidence="3 4">
    <name type="scientific">Duganella flavida</name>
    <dbReference type="NCBI Taxonomy" id="2692175"/>
    <lineage>
        <taxon>Bacteria</taxon>
        <taxon>Pseudomonadati</taxon>
        <taxon>Pseudomonadota</taxon>
        <taxon>Betaproteobacteria</taxon>
        <taxon>Burkholderiales</taxon>
        <taxon>Oxalobacteraceae</taxon>
        <taxon>Telluria group</taxon>
        <taxon>Duganella</taxon>
    </lineage>
</organism>
<dbReference type="GO" id="GO:0016987">
    <property type="term" value="F:sigma factor activity"/>
    <property type="evidence" value="ECO:0007669"/>
    <property type="project" value="InterPro"/>
</dbReference>
<sequence length="218" mass="23892">MPIDTDTAIFEQLRPRLKAISSRIVGNDAEAEDIVQDCFLKWRNVEQAALETPAAWLTTVVQHHSIDRLRKRARDATAAHTAMELTPDATTVQPEDALLLRAEMGDALVRMLACLSTSERLALVLHEVFECEHADIAATLGINAANARQHLARARRRLREAADEPPASEKLNRELVQRFHAAIHGIDAPAIITLLGDGQPLSVQTRACANDASYALAA</sequence>
<dbReference type="PANTHER" id="PTHR30173:SF36">
    <property type="entry name" value="ECF RNA POLYMERASE SIGMA FACTOR SIGJ"/>
    <property type="match status" value="1"/>
</dbReference>
<dbReference type="InterPro" id="IPR013324">
    <property type="entry name" value="RNA_pol_sigma_r3/r4-like"/>
</dbReference>
<dbReference type="SUPFAM" id="SSF88659">
    <property type="entry name" value="Sigma3 and sigma4 domains of RNA polymerase sigma factors"/>
    <property type="match status" value="1"/>
</dbReference>
<evidence type="ECO:0000259" key="1">
    <source>
        <dbReference type="Pfam" id="PF04542"/>
    </source>
</evidence>
<dbReference type="Gene3D" id="1.10.10.10">
    <property type="entry name" value="Winged helix-like DNA-binding domain superfamily/Winged helix DNA-binding domain"/>
    <property type="match status" value="1"/>
</dbReference>
<dbReference type="InterPro" id="IPR014284">
    <property type="entry name" value="RNA_pol_sigma-70_dom"/>
</dbReference>
<accession>A0A6L8KGF6</accession>
<dbReference type="RefSeq" id="WP_161009256.1">
    <property type="nucleotide sequence ID" value="NZ_WWCN01000019.1"/>
</dbReference>
<reference evidence="3 4" key="1">
    <citation type="submission" date="2019-12" db="EMBL/GenBank/DDBJ databases">
        <title>Novel species isolated from a subtropical stream in China.</title>
        <authorList>
            <person name="Lu H."/>
        </authorList>
    </citation>
    <scope>NUCLEOTIDE SEQUENCE [LARGE SCALE GENOMIC DNA]</scope>
    <source>
        <strain evidence="3 4">FT135W</strain>
    </source>
</reference>
<evidence type="ECO:0000313" key="3">
    <source>
        <dbReference type="EMBL" id="MYM25807.1"/>
    </source>
</evidence>
<dbReference type="InterPro" id="IPR013249">
    <property type="entry name" value="RNA_pol_sigma70_r4_t2"/>
</dbReference>